<dbReference type="AlphaFoldDB" id="A0A1N6FZU6"/>
<sequence>MTRPLALIEGDLTIPLPRPFDGLPPPFGVRRRLLREAVHQAIEEPAQPAWRPGMVPPGVKHILSYKIPQRKVDTYKIDVALAEAKRYLEMSTVRPRSSRSDHVLAASIFAGCTIALTWLLVTCSIKDAESTKAVLVKHPVLVADSSRSGQPGATPQTATGNTRTEIAVKTISNPVASASSVAPTVLAGTKNAPVATRRVHVTSLGEVHVKERVKLSQATRPAVRPTVSVQPEWRAGVSRPDVEASVDDAPWLNWAAQRHSLPATTRATTPIDNSWNGHMIQRRITDDPAAFHVDRRGQ</sequence>
<dbReference type="EMBL" id="FSRU01000001">
    <property type="protein sequence ID" value="SIO00774.1"/>
    <property type="molecule type" value="Genomic_DNA"/>
</dbReference>
<dbReference type="Proteomes" id="UP000185151">
    <property type="component" value="Unassembled WGS sequence"/>
</dbReference>
<name>A0A1N6FZU6_9BURK</name>
<gene>
    <name evidence="1" type="ORF">SAMN05444165_0484</name>
</gene>
<organism evidence="1 2">
    <name type="scientific">Paraburkholderia phenazinium</name>
    <dbReference type="NCBI Taxonomy" id="60549"/>
    <lineage>
        <taxon>Bacteria</taxon>
        <taxon>Pseudomonadati</taxon>
        <taxon>Pseudomonadota</taxon>
        <taxon>Betaproteobacteria</taxon>
        <taxon>Burkholderiales</taxon>
        <taxon>Burkholderiaceae</taxon>
        <taxon>Paraburkholderia</taxon>
    </lineage>
</organism>
<protein>
    <submittedName>
        <fullName evidence="1">Uncharacterized protein</fullName>
    </submittedName>
</protein>
<evidence type="ECO:0000313" key="1">
    <source>
        <dbReference type="EMBL" id="SIO00774.1"/>
    </source>
</evidence>
<keyword evidence="2" id="KW-1185">Reference proteome</keyword>
<proteinExistence type="predicted"/>
<evidence type="ECO:0000313" key="2">
    <source>
        <dbReference type="Proteomes" id="UP000185151"/>
    </source>
</evidence>
<accession>A0A1N6FZU6</accession>
<reference evidence="1 2" key="1">
    <citation type="submission" date="2016-11" db="EMBL/GenBank/DDBJ databases">
        <authorList>
            <person name="Jaros S."/>
            <person name="Januszkiewicz K."/>
            <person name="Wedrychowicz H."/>
        </authorList>
    </citation>
    <scope>NUCLEOTIDE SEQUENCE [LARGE SCALE GENOMIC DNA]</scope>
    <source>
        <strain evidence="1 2">GAS95</strain>
    </source>
</reference>